<feature type="non-terminal residue" evidence="3">
    <location>
        <position position="1633"/>
    </location>
</feature>
<organism evidence="3 4">
    <name type="scientific">Prorocentrum cordatum</name>
    <dbReference type="NCBI Taxonomy" id="2364126"/>
    <lineage>
        <taxon>Eukaryota</taxon>
        <taxon>Sar</taxon>
        <taxon>Alveolata</taxon>
        <taxon>Dinophyceae</taxon>
        <taxon>Prorocentrales</taxon>
        <taxon>Prorocentraceae</taxon>
        <taxon>Prorocentrum</taxon>
    </lineage>
</organism>
<feature type="compositionally biased region" description="Low complexity" evidence="1">
    <location>
        <begin position="277"/>
        <end position="287"/>
    </location>
</feature>
<protein>
    <recommendedName>
        <fullName evidence="2">Reverse transcriptase domain-containing protein</fullName>
    </recommendedName>
</protein>
<evidence type="ECO:0000313" key="3">
    <source>
        <dbReference type="EMBL" id="CAK0872226.1"/>
    </source>
</evidence>
<evidence type="ECO:0000256" key="1">
    <source>
        <dbReference type="SAM" id="MobiDB-lite"/>
    </source>
</evidence>
<evidence type="ECO:0000259" key="2">
    <source>
        <dbReference type="PROSITE" id="PS50878"/>
    </source>
</evidence>
<evidence type="ECO:0000313" key="4">
    <source>
        <dbReference type="Proteomes" id="UP001189429"/>
    </source>
</evidence>
<feature type="region of interest" description="Disordered" evidence="1">
    <location>
        <begin position="260"/>
        <end position="293"/>
    </location>
</feature>
<feature type="compositionally biased region" description="Basic and acidic residues" evidence="1">
    <location>
        <begin position="133"/>
        <end position="144"/>
    </location>
</feature>
<dbReference type="PROSITE" id="PS50878">
    <property type="entry name" value="RT_POL"/>
    <property type="match status" value="1"/>
</dbReference>
<proteinExistence type="predicted"/>
<feature type="domain" description="Reverse transcriptase" evidence="2">
    <location>
        <begin position="972"/>
        <end position="1234"/>
    </location>
</feature>
<keyword evidence="4" id="KW-1185">Reference proteome</keyword>
<accession>A0ABN9VGF0</accession>
<dbReference type="Proteomes" id="UP001189429">
    <property type="component" value="Unassembled WGS sequence"/>
</dbReference>
<gene>
    <name evidence="3" type="ORF">PCOR1329_LOCUS57759</name>
</gene>
<sequence>MVLPISVGDLLQPAARETGRGAVAGIVASWTVTSGGADLHPLLRRSPLEEPRYPGHLDLGVSTVAVGSSWMCPGSFMVFLRGGDESFLFLPPPCPPLLGASLPAGGVPAVPIPELPGRASVGAAAQLPRFDERITESPDGDRMQEYLTGADISESEEREKEGDPRGRERTMHERFYAILTCREPAHDVVDGQGHQAYWRLDLASLPAFEVLARKMQLLLDAASRGPGEGCFEDEELRPGHQRRTDGIAPALTAHVATRAKEKANLDQQRQKAQDVRAAASPQAAAGSKGAGGAGTVATVGGLDVLFLLVRNAAGAMPFADAVGAGALLCHRANDAIEALNWLSGRGGIADVGEIGSKGQAEAARHVRGAMSDSQAVDVFFRPREAERALLRSRAGRDSDERAASYQDELLSAPASRMDCPRAAGAVQREVAPLLVDFDERALRPVIECWVLMDNSEPIAPFVDGDLPAVGAIADFETPGAKLTTAEPWGPIEVDDNSEAFVSTGGARGAIYRFQIDAKLSRGANGPDVRWEKGPEFPDLSPDWVHEFGLSLIAPGEVERALIEIFDEKFCGGMGGVPRRSPLAATTGVRLEFGRAAALRKVGIYDDTAARAKCSYAAYLEQFNAAAKQLGLPELVPRQLRWREASRDRPQLRGSVDEILTRGRWGSHKGVAGRERGGRAEAQRHRLPKSFRQFAILCKTNMQRLFLNGHFGLDLTNLYVASVTVQGQAQADGLLSCLQEGKMVAVKRMPNKWVRDTPKEFNDTYATASEKPWVDMAIVKMLNRRGFPFVCEHFGVFRDSELTYVITALATEGDLFSWCDRPPVPGPKREQMLLPIVVQLFSADRDSSTRWKDWCDIACAGGAGRFHRVTKLNSVQAPTVVCKTTIDGMSGHPHQIVLDMEAKHHKLWKATEEAPHAWVPDRSTMDRPSPGMIRAASKAFTTKTSSSLAGIHPSHFQHLSDEALECLCDIFQAVEAIGVFPIQLTWMVMPMLPKAVGGHRLIILYSAAYRVWQKMRRPGLDMIQQRLDLPYWGAAAGRSAVDSAWTLAADNEQNVCQDRFVVTVVADYSKYYETIGLDQARDKLMRLGMPVPMVKVVYNQWKGPRIIRLRLHHGGAPRHADAGLPAGDAYADVVIKAHAVEQYDLYTSLHPLVRFASYIDDTALGVNSSGKQMVIDQAVHATKGFFKVARALGASINDKLAIVSSTKAISDEVSRRLHLDMKISLKSTAYLGTDVSGGRARNANGTRGKFRARQKVYGGRLRKLSKFKKALAADKTERIGKIYRVGARPAYTFGVEVNGVNDAELLNLRRDYNKHVKPNHGGTSASAKLVLPGDPAATQALAPALQWSRVEKGYLTDGKCERGGADALVHRLAECTRPEVVEARREAGIPESFLQELRQAPDDRVITQGASAYPEWETPDMQLGTGSVMLDGDGNGFACTPETMAATVLAETDLEMELSFDGSCTKPDILELQRAGWAIALMDPHSDKVLCTMHAPVPASLPQSPAMAEYLAYAYTGQAADRPADGYADFMGTVRMAALTHEQQLRSKSEYACVATFAQSLPGFRFLRSVTHVKAHRSGAECAGLDMATRRLTYANVYADERAKAGAATHAAISEDFAKAIDAATVRIKNFAKL</sequence>
<feature type="compositionally biased region" description="Basic and acidic residues" evidence="1">
    <location>
        <begin position="155"/>
        <end position="168"/>
    </location>
</feature>
<comment type="caution">
    <text evidence="3">The sequence shown here is derived from an EMBL/GenBank/DDBJ whole genome shotgun (WGS) entry which is preliminary data.</text>
</comment>
<dbReference type="EMBL" id="CAUYUJ010017148">
    <property type="protein sequence ID" value="CAK0872226.1"/>
    <property type="molecule type" value="Genomic_DNA"/>
</dbReference>
<feature type="compositionally biased region" description="Basic and acidic residues" evidence="1">
    <location>
        <begin position="260"/>
        <end position="274"/>
    </location>
</feature>
<dbReference type="InterPro" id="IPR000477">
    <property type="entry name" value="RT_dom"/>
</dbReference>
<name>A0ABN9VGF0_9DINO</name>
<reference evidence="3" key="1">
    <citation type="submission" date="2023-10" db="EMBL/GenBank/DDBJ databases">
        <authorList>
            <person name="Chen Y."/>
            <person name="Shah S."/>
            <person name="Dougan E. K."/>
            <person name="Thang M."/>
            <person name="Chan C."/>
        </authorList>
    </citation>
    <scope>NUCLEOTIDE SEQUENCE [LARGE SCALE GENOMIC DNA]</scope>
</reference>
<feature type="region of interest" description="Disordered" evidence="1">
    <location>
        <begin position="133"/>
        <end position="168"/>
    </location>
</feature>